<name>A0ABX5XJT6_9BACT</name>
<dbReference type="Proteomes" id="UP000318081">
    <property type="component" value="Chromosome"/>
</dbReference>
<evidence type="ECO:0000313" key="2">
    <source>
        <dbReference type="Proteomes" id="UP000318081"/>
    </source>
</evidence>
<evidence type="ECO:0000313" key="1">
    <source>
        <dbReference type="EMBL" id="QDV81651.1"/>
    </source>
</evidence>
<reference evidence="1 2" key="1">
    <citation type="submission" date="2019-02" db="EMBL/GenBank/DDBJ databases">
        <title>Deep-cultivation of Planctomycetes and their phenomic and genomic characterization uncovers novel biology.</title>
        <authorList>
            <person name="Wiegand S."/>
            <person name="Jogler M."/>
            <person name="Boedeker C."/>
            <person name="Pinto D."/>
            <person name="Vollmers J."/>
            <person name="Rivas-Marin E."/>
            <person name="Kohn T."/>
            <person name="Peeters S.H."/>
            <person name="Heuer A."/>
            <person name="Rast P."/>
            <person name="Oberbeckmann S."/>
            <person name="Bunk B."/>
            <person name="Jeske O."/>
            <person name="Meyerdierks A."/>
            <person name="Storesund J.E."/>
            <person name="Kallscheuer N."/>
            <person name="Luecker S."/>
            <person name="Lage O.M."/>
            <person name="Pohl T."/>
            <person name="Merkel B.J."/>
            <person name="Hornburger P."/>
            <person name="Mueller R.-W."/>
            <person name="Bruemmer F."/>
            <person name="Labrenz M."/>
            <person name="Spormann A.M."/>
            <person name="Op den Camp H."/>
            <person name="Overmann J."/>
            <person name="Amann R."/>
            <person name="Jetten M.S.M."/>
            <person name="Mascher T."/>
            <person name="Medema M.H."/>
            <person name="Devos D.P."/>
            <person name="Kaster A.-K."/>
            <person name="Ovreas L."/>
            <person name="Rohde M."/>
            <person name="Galperin M.Y."/>
            <person name="Jogler C."/>
        </authorList>
    </citation>
    <scope>NUCLEOTIDE SEQUENCE [LARGE SCALE GENOMIC DNA]</scope>
    <source>
        <strain evidence="1 2">TBK1r</strain>
    </source>
</reference>
<keyword evidence="2" id="KW-1185">Reference proteome</keyword>
<organism evidence="1 2">
    <name type="scientific">Stieleria magnilauensis</name>
    <dbReference type="NCBI Taxonomy" id="2527963"/>
    <lineage>
        <taxon>Bacteria</taxon>
        <taxon>Pseudomonadati</taxon>
        <taxon>Planctomycetota</taxon>
        <taxon>Planctomycetia</taxon>
        <taxon>Pirellulales</taxon>
        <taxon>Pirellulaceae</taxon>
        <taxon>Stieleria</taxon>
    </lineage>
</organism>
<dbReference type="EMBL" id="CP036432">
    <property type="protein sequence ID" value="QDV81651.1"/>
    <property type="molecule type" value="Genomic_DNA"/>
</dbReference>
<accession>A0ABX5XJT6</accession>
<protein>
    <submittedName>
        <fullName evidence="1">Uncharacterized protein</fullName>
    </submittedName>
</protein>
<gene>
    <name evidence="1" type="ORF">TBK1r_05700</name>
</gene>
<proteinExistence type="predicted"/>
<sequence length="97" mass="11203">MWDGESFVDDFDQARKYWQPSDVSCEMQDILAHPPFATIRPLSKHFLRVVPVRRQMEKGRWAGGPKIDGSKNEVTAQQPFLGRLHFLTTQSFDHSPC</sequence>